<keyword evidence="2" id="KW-1185">Reference proteome</keyword>
<protein>
    <submittedName>
        <fullName evidence="1">Uncharacterized protein</fullName>
    </submittedName>
</protein>
<sequence>MLVLLFKRKVDGCMDLEWNDKVIHIVAQNLTKWYFAKRFLHPPTVSVYDYIFLWDEDLGVKHFNPIRCTSGMFLMMTSLQIWV</sequence>
<reference evidence="1 2" key="2">
    <citation type="journal article" date="2022" name="Mol. Ecol. Resour.">
        <title>The genomes of chicory, endive, great burdock and yacon provide insights into Asteraceae paleo-polyploidization history and plant inulin production.</title>
        <authorList>
            <person name="Fan W."/>
            <person name="Wang S."/>
            <person name="Wang H."/>
            <person name="Wang A."/>
            <person name="Jiang F."/>
            <person name="Liu H."/>
            <person name="Zhao H."/>
            <person name="Xu D."/>
            <person name="Zhang Y."/>
        </authorList>
    </citation>
    <scope>NUCLEOTIDE SEQUENCE [LARGE SCALE GENOMIC DNA]</scope>
    <source>
        <strain evidence="2">cv. Punajuju</strain>
        <tissue evidence="1">Leaves</tissue>
    </source>
</reference>
<proteinExistence type="predicted"/>
<dbReference type="Proteomes" id="UP001055811">
    <property type="component" value="Linkage Group LG03"/>
</dbReference>
<evidence type="ECO:0000313" key="1">
    <source>
        <dbReference type="EMBL" id="KAI3765606.1"/>
    </source>
</evidence>
<dbReference type="EMBL" id="CM042011">
    <property type="protein sequence ID" value="KAI3765606.1"/>
    <property type="molecule type" value="Genomic_DNA"/>
</dbReference>
<comment type="caution">
    <text evidence="1">The sequence shown here is derived from an EMBL/GenBank/DDBJ whole genome shotgun (WGS) entry which is preliminary data.</text>
</comment>
<evidence type="ECO:0000313" key="2">
    <source>
        <dbReference type="Proteomes" id="UP001055811"/>
    </source>
</evidence>
<organism evidence="1 2">
    <name type="scientific">Cichorium intybus</name>
    <name type="common">Chicory</name>
    <dbReference type="NCBI Taxonomy" id="13427"/>
    <lineage>
        <taxon>Eukaryota</taxon>
        <taxon>Viridiplantae</taxon>
        <taxon>Streptophyta</taxon>
        <taxon>Embryophyta</taxon>
        <taxon>Tracheophyta</taxon>
        <taxon>Spermatophyta</taxon>
        <taxon>Magnoliopsida</taxon>
        <taxon>eudicotyledons</taxon>
        <taxon>Gunneridae</taxon>
        <taxon>Pentapetalae</taxon>
        <taxon>asterids</taxon>
        <taxon>campanulids</taxon>
        <taxon>Asterales</taxon>
        <taxon>Asteraceae</taxon>
        <taxon>Cichorioideae</taxon>
        <taxon>Cichorieae</taxon>
        <taxon>Cichoriinae</taxon>
        <taxon>Cichorium</taxon>
    </lineage>
</organism>
<reference evidence="2" key="1">
    <citation type="journal article" date="2022" name="Mol. Ecol. Resour.">
        <title>The genomes of chicory, endive, great burdock and yacon provide insights into Asteraceae palaeo-polyploidization history and plant inulin production.</title>
        <authorList>
            <person name="Fan W."/>
            <person name="Wang S."/>
            <person name="Wang H."/>
            <person name="Wang A."/>
            <person name="Jiang F."/>
            <person name="Liu H."/>
            <person name="Zhao H."/>
            <person name="Xu D."/>
            <person name="Zhang Y."/>
        </authorList>
    </citation>
    <scope>NUCLEOTIDE SEQUENCE [LARGE SCALE GENOMIC DNA]</scope>
    <source>
        <strain evidence="2">cv. Punajuju</strain>
    </source>
</reference>
<gene>
    <name evidence="1" type="ORF">L2E82_15644</name>
</gene>
<accession>A0ACB9F3S7</accession>
<name>A0ACB9F3S7_CICIN</name>